<reference evidence="2 3" key="1">
    <citation type="submission" date="2021-01" db="EMBL/GenBank/DDBJ databases">
        <title>Whole genome shotgun sequence of Catellatospora chokoriensis NBRC 107358.</title>
        <authorList>
            <person name="Komaki H."/>
            <person name="Tamura T."/>
        </authorList>
    </citation>
    <scope>NUCLEOTIDE SEQUENCE [LARGE SCALE GENOMIC DNA]</scope>
    <source>
        <strain evidence="2 3">NBRC 107358</strain>
    </source>
</reference>
<gene>
    <name evidence="2" type="ORF">Cch02nite_62720</name>
</gene>
<dbReference type="Proteomes" id="UP000619293">
    <property type="component" value="Unassembled WGS sequence"/>
</dbReference>
<organism evidence="2 3">
    <name type="scientific">Catellatospora chokoriensis</name>
    <dbReference type="NCBI Taxonomy" id="310353"/>
    <lineage>
        <taxon>Bacteria</taxon>
        <taxon>Bacillati</taxon>
        <taxon>Actinomycetota</taxon>
        <taxon>Actinomycetes</taxon>
        <taxon>Micromonosporales</taxon>
        <taxon>Micromonosporaceae</taxon>
        <taxon>Catellatospora</taxon>
    </lineage>
</organism>
<feature type="transmembrane region" description="Helical" evidence="1">
    <location>
        <begin position="34"/>
        <end position="56"/>
    </location>
</feature>
<dbReference type="AlphaFoldDB" id="A0A8J3K4N7"/>
<evidence type="ECO:0000313" key="2">
    <source>
        <dbReference type="EMBL" id="GIF92828.1"/>
    </source>
</evidence>
<keyword evidence="3" id="KW-1185">Reference proteome</keyword>
<evidence type="ECO:0000313" key="3">
    <source>
        <dbReference type="Proteomes" id="UP000619293"/>
    </source>
</evidence>
<evidence type="ECO:0000256" key="1">
    <source>
        <dbReference type="SAM" id="Phobius"/>
    </source>
</evidence>
<protein>
    <submittedName>
        <fullName evidence="2">Uncharacterized protein</fullName>
    </submittedName>
</protein>
<sequence>MPAGDAGYRHRVYETPPPKRPSPILGLLKKPMMLAIAAAAVALLLVIFCCCGLWLFGNLNSGSA</sequence>
<comment type="caution">
    <text evidence="2">The sequence shown here is derived from an EMBL/GenBank/DDBJ whole genome shotgun (WGS) entry which is preliminary data.</text>
</comment>
<keyword evidence="1" id="KW-0812">Transmembrane</keyword>
<dbReference type="EMBL" id="BONG01000051">
    <property type="protein sequence ID" value="GIF92828.1"/>
    <property type="molecule type" value="Genomic_DNA"/>
</dbReference>
<accession>A0A8J3K4N7</accession>
<keyword evidence="1" id="KW-1133">Transmembrane helix</keyword>
<keyword evidence="1" id="KW-0472">Membrane</keyword>
<proteinExistence type="predicted"/>
<name>A0A8J3K4N7_9ACTN</name>